<feature type="transmembrane region" description="Helical" evidence="2">
    <location>
        <begin position="41"/>
        <end position="64"/>
    </location>
</feature>
<dbReference type="Proteomes" id="UP001446871">
    <property type="component" value="Unassembled WGS sequence"/>
</dbReference>
<organism evidence="3 4">
    <name type="scientific">Apiospora saccharicola</name>
    <dbReference type="NCBI Taxonomy" id="335842"/>
    <lineage>
        <taxon>Eukaryota</taxon>
        <taxon>Fungi</taxon>
        <taxon>Dikarya</taxon>
        <taxon>Ascomycota</taxon>
        <taxon>Pezizomycotina</taxon>
        <taxon>Sordariomycetes</taxon>
        <taxon>Xylariomycetidae</taxon>
        <taxon>Amphisphaeriales</taxon>
        <taxon>Apiosporaceae</taxon>
        <taxon>Apiospora</taxon>
    </lineage>
</organism>
<keyword evidence="2" id="KW-1133">Transmembrane helix</keyword>
<sequence>MAPVLLRQVNGHDVPSKPLNQRWLPRILQRRDGSFTPDGQFFLLLSVTTIAFIMFLGFGIALCLRRRKYPKFDDIPSMDNGGFDHDDPRILNRRGWLSSYAPKRLFRSSSVVEIAPARTTSAPPRTTVSVRPRELSTFVSAPTKRPAAVPQAEGLPAGAGGAQLAAVPPATVSLDRYWDPTRQS</sequence>
<protein>
    <submittedName>
        <fullName evidence="3">Uncharacterized protein</fullName>
    </submittedName>
</protein>
<feature type="region of interest" description="Disordered" evidence="1">
    <location>
        <begin position="141"/>
        <end position="163"/>
    </location>
</feature>
<dbReference type="EMBL" id="JAQQWM010000007">
    <property type="protein sequence ID" value="KAK8057441.1"/>
    <property type="molecule type" value="Genomic_DNA"/>
</dbReference>
<name>A0ABR1UH55_9PEZI</name>
<keyword evidence="2" id="KW-0472">Membrane</keyword>
<comment type="caution">
    <text evidence="3">The sequence shown here is derived from an EMBL/GenBank/DDBJ whole genome shotgun (WGS) entry which is preliminary data.</text>
</comment>
<gene>
    <name evidence="3" type="ORF">PG996_011378</name>
</gene>
<feature type="compositionally biased region" description="Low complexity" evidence="1">
    <location>
        <begin position="150"/>
        <end position="163"/>
    </location>
</feature>
<keyword evidence="2" id="KW-0812">Transmembrane</keyword>
<proteinExistence type="predicted"/>
<evidence type="ECO:0000313" key="4">
    <source>
        <dbReference type="Proteomes" id="UP001446871"/>
    </source>
</evidence>
<evidence type="ECO:0000256" key="2">
    <source>
        <dbReference type="SAM" id="Phobius"/>
    </source>
</evidence>
<evidence type="ECO:0000313" key="3">
    <source>
        <dbReference type="EMBL" id="KAK8057441.1"/>
    </source>
</evidence>
<evidence type="ECO:0000256" key="1">
    <source>
        <dbReference type="SAM" id="MobiDB-lite"/>
    </source>
</evidence>
<keyword evidence="4" id="KW-1185">Reference proteome</keyword>
<accession>A0ABR1UH55</accession>
<reference evidence="3 4" key="1">
    <citation type="submission" date="2023-01" db="EMBL/GenBank/DDBJ databases">
        <title>Analysis of 21 Apiospora genomes using comparative genomics revels a genus with tremendous synthesis potential of carbohydrate active enzymes and secondary metabolites.</title>
        <authorList>
            <person name="Sorensen T."/>
        </authorList>
    </citation>
    <scope>NUCLEOTIDE SEQUENCE [LARGE SCALE GENOMIC DNA]</scope>
    <source>
        <strain evidence="3 4">CBS 83171</strain>
    </source>
</reference>